<dbReference type="SUPFAM" id="SSF53067">
    <property type="entry name" value="Actin-like ATPase domain"/>
    <property type="match status" value="1"/>
</dbReference>
<accession>A0ABY5RSF4</accession>
<evidence type="ECO:0000313" key="4">
    <source>
        <dbReference type="EMBL" id="UVF20195.1"/>
    </source>
</evidence>
<protein>
    <submittedName>
        <fullName evidence="4">Glucokinase</fullName>
    </submittedName>
</protein>
<dbReference type="PANTHER" id="PTHR47690:SF1">
    <property type="entry name" value="GLUCOKINASE"/>
    <property type="match status" value="1"/>
</dbReference>
<evidence type="ECO:0000313" key="5">
    <source>
        <dbReference type="Proteomes" id="UP001017257"/>
    </source>
</evidence>
<evidence type="ECO:0000256" key="1">
    <source>
        <dbReference type="ARBA" id="ARBA00022679"/>
    </source>
</evidence>
<evidence type="ECO:0000256" key="3">
    <source>
        <dbReference type="RuleBase" id="RU004046"/>
    </source>
</evidence>
<keyword evidence="1" id="KW-0808">Transferase</keyword>
<name>A0ABY5RSF4_9HYPH</name>
<keyword evidence="2" id="KW-0418">Kinase</keyword>
<dbReference type="EMBL" id="CP102845">
    <property type="protein sequence ID" value="UVF20195.1"/>
    <property type="molecule type" value="Genomic_DNA"/>
</dbReference>
<proteinExistence type="inferred from homology"/>
<reference evidence="4" key="1">
    <citation type="submission" date="2022-08" db="EMBL/GenBank/DDBJ databases">
        <title>Microvirga terrae sp. nov., isolated from soil.</title>
        <authorList>
            <person name="Kim K.H."/>
            <person name="Seo Y.L."/>
            <person name="Kim J.M."/>
            <person name="Lee J.K."/>
            <person name="Han D.M."/>
            <person name="Jeon C.O."/>
        </authorList>
    </citation>
    <scope>NUCLEOTIDE SEQUENCE</scope>
    <source>
        <strain evidence="4">R24</strain>
    </source>
</reference>
<dbReference type="Pfam" id="PF02685">
    <property type="entry name" value="Glucokinase"/>
    <property type="match status" value="1"/>
</dbReference>
<organism evidence="4 5">
    <name type="scientific">Microvirga terrae</name>
    <dbReference type="NCBI Taxonomy" id="2740529"/>
    <lineage>
        <taxon>Bacteria</taxon>
        <taxon>Pseudomonadati</taxon>
        <taxon>Pseudomonadota</taxon>
        <taxon>Alphaproteobacteria</taxon>
        <taxon>Hyphomicrobiales</taxon>
        <taxon>Methylobacteriaceae</taxon>
        <taxon>Microvirga</taxon>
    </lineage>
</organism>
<dbReference type="InterPro" id="IPR043129">
    <property type="entry name" value="ATPase_NBD"/>
</dbReference>
<sequence length="332" mass="34689">MFAFPVLLGDIGGTNARFAMLPAPGAAVRLLPRTLTAQTPDPVGAIRIALEAYDGPAPRSAIIAVATRVDAPAIRLTNAHWVIDAQAIGRALELERVTLVNDYTPVAASVTVLDEARGDLAPIGSFPAPKPGAQVVLGPGTGLGAGALVPVEDRLAILATEAGHMEFGPTNAEETAIWPHLEQVGGRVSGEVVLSGPGLFRIAKALAAHRGVDCPFTIPNDVLAAAREGDALAKDALAHFARFLGRFAGDLALTFESSGGVFIAGGIAPRMVDILQAGDFREAFDRKAPHDDWARKVPVYAIVNPEPALEGLAAIVSNPQRFVFQSQGWQAT</sequence>
<dbReference type="PANTHER" id="PTHR47690">
    <property type="entry name" value="GLUCOKINASE"/>
    <property type="match status" value="1"/>
</dbReference>
<comment type="similarity">
    <text evidence="3">Belongs to the bacterial glucokinase family.</text>
</comment>
<dbReference type="Gene3D" id="3.40.367.20">
    <property type="match status" value="1"/>
</dbReference>
<evidence type="ECO:0000256" key="2">
    <source>
        <dbReference type="ARBA" id="ARBA00022777"/>
    </source>
</evidence>
<gene>
    <name evidence="4" type="ORF">HPT29_003300</name>
</gene>
<keyword evidence="5" id="KW-1185">Reference proteome</keyword>
<dbReference type="InterPro" id="IPR050201">
    <property type="entry name" value="Bacterial_glucokinase"/>
</dbReference>
<dbReference type="InterPro" id="IPR003836">
    <property type="entry name" value="Glucokinase"/>
</dbReference>
<dbReference type="Proteomes" id="UP001017257">
    <property type="component" value="Chromosome"/>
</dbReference>
<dbReference type="CDD" id="cd24008">
    <property type="entry name" value="ASKHA_NBD_GLK"/>
    <property type="match status" value="1"/>
</dbReference>
<dbReference type="Gene3D" id="3.30.420.40">
    <property type="match status" value="1"/>
</dbReference>